<reference evidence="1 2" key="1">
    <citation type="submission" date="2014-04" db="EMBL/GenBank/DDBJ databases">
        <authorList>
            <consortium name="DOE Joint Genome Institute"/>
            <person name="Kuo A."/>
            <person name="Tarkka M."/>
            <person name="Buscot F."/>
            <person name="Kohler A."/>
            <person name="Nagy L.G."/>
            <person name="Floudas D."/>
            <person name="Copeland A."/>
            <person name="Barry K.W."/>
            <person name="Cichocki N."/>
            <person name="Veneault-Fourrey C."/>
            <person name="LaButti K."/>
            <person name="Lindquist E.A."/>
            <person name="Lipzen A."/>
            <person name="Lundell T."/>
            <person name="Morin E."/>
            <person name="Murat C."/>
            <person name="Sun H."/>
            <person name="Tunlid A."/>
            <person name="Henrissat B."/>
            <person name="Grigoriev I.V."/>
            <person name="Hibbett D.S."/>
            <person name="Martin F."/>
            <person name="Nordberg H.P."/>
            <person name="Cantor M.N."/>
            <person name="Hua S.X."/>
        </authorList>
    </citation>
    <scope>NUCLEOTIDE SEQUENCE [LARGE SCALE GENOMIC DNA]</scope>
    <source>
        <strain evidence="1 2">F 1598</strain>
    </source>
</reference>
<dbReference type="HOGENOM" id="CLU_2559105_0_0_1"/>
<accession>A0A0C3B9R5</accession>
<dbReference type="EMBL" id="KN833067">
    <property type="protein sequence ID" value="KIM74067.1"/>
    <property type="molecule type" value="Genomic_DNA"/>
</dbReference>
<organism evidence="1 2">
    <name type="scientific">Piloderma croceum (strain F 1598)</name>
    <dbReference type="NCBI Taxonomy" id="765440"/>
    <lineage>
        <taxon>Eukaryota</taxon>
        <taxon>Fungi</taxon>
        <taxon>Dikarya</taxon>
        <taxon>Basidiomycota</taxon>
        <taxon>Agaricomycotina</taxon>
        <taxon>Agaricomycetes</taxon>
        <taxon>Agaricomycetidae</taxon>
        <taxon>Atheliales</taxon>
        <taxon>Atheliaceae</taxon>
        <taxon>Piloderma</taxon>
    </lineage>
</organism>
<dbReference type="AlphaFoldDB" id="A0A0C3B9R5"/>
<evidence type="ECO:0000313" key="2">
    <source>
        <dbReference type="Proteomes" id="UP000054166"/>
    </source>
</evidence>
<protein>
    <submittedName>
        <fullName evidence="1">Uncharacterized protein</fullName>
    </submittedName>
</protein>
<sequence length="82" mass="9289">MLAKPTGKTSILTLNNRASLTNEDLPTHVQSSGLKIHSFILVHNKRVQSKKARTKQIYIKIIEPMSTTTDTKRPVNKGYDKR</sequence>
<reference evidence="2" key="2">
    <citation type="submission" date="2015-01" db="EMBL/GenBank/DDBJ databases">
        <title>Evolutionary Origins and Diversification of the Mycorrhizal Mutualists.</title>
        <authorList>
            <consortium name="DOE Joint Genome Institute"/>
            <consortium name="Mycorrhizal Genomics Consortium"/>
            <person name="Kohler A."/>
            <person name="Kuo A."/>
            <person name="Nagy L.G."/>
            <person name="Floudas D."/>
            <person name="Copeland A."/>
            <person name="Barry K.W."/>
            <person name="Cichocki N."/>
            <person name="Veneault-Fourrey C."/>
            <person name="LaButti K."/>
            <person name="Lindquist E.A."/>
            <person name="Lipzen A."/>
            <person name="Lundell T."/>
            <person name="Morin E."/>
            <person name="Murat C."/>
            <person name="Riley R."/>
            <person name="Ohm R."/>
            <person name="Sun H."/>
            <person name="Tunlid A."/>
            <person name="Henrissat B."/>
            <person name="Grigoriev I.V."/>
            <person name="Hibbett D.S."/>
            <person name="Martin F."/>
        </authorList>
    </citation>
    <scope>NUCLEOTIDE SEQUENCE [LARGE SCALE GENOMIC DNA]</scope>
    <source>
        <strain evidence="2">F 1598</strain>
    </source>
</reference>
<proteinExistence type="predicted"/>
<dbReference type="Proteomes" id="UP000054166">
    <property type="component" value="Unassembled WGS sequence"/>
</dbReference>
<dbReference type="InParanoid" id="A0A0C3B9R5"/>
<gene>
    <name evidence="1" type="ORF">PILCRDRAFT_713953</name>
</gene>
<evidence type="ECO:0000313" key="1">
    <source>
        <dbReference type="EMBL" id="KIM74067.1"/>
    </source>
</evidence>
<name>A0A0C3B9R5_PILCF</name>
<keyword evidence="2" id="KW-1185">Reference proteome</keyword>